<dbReference type="Proteomes" id="UP000004508">
    <property type="component" value="Unassembled WGS sequence"/>
</dbReference>
<protein>
    <submittedName>
        <fullName evidence="2">Uncharacterized protein</fullName>
    </submittedName>
</protein>
<keyword evidence="1" id="KW-0732">Signal</keyword>
<gene>
    <name evidence="2" type="ORF">Krac_8836</name>
</gene>
<sequence length="105" mass="10853">MKRKLSIGFGALLLALAVFLLPASGAGTAYASGGGALIGPNPHCATLGSLIETEPIKSGTTTLAYLKIYYNSSNGYNCAETIATGSTYGTSKYMYAEILSCSNTR</sequence>
<organism evidence="2 3">
    <name type="scientific">Ktedonobacter racemifer DSM 44963</name>
    <dbReference type="NCBI Taxonomy" id="485913"/>
    <lineage>
        <taxon>Bacteria</taxon>
        <taxon>Bacillati</taxon>
        <taxon>Chloroflexota</taxon>
        <taxon>Ktedonobacteria</taxon>
        <taxon>Ktedonobacterales</taxon>
        <taxon>Ktedonobacteraceae</taxon>
        <taxon>Ktedonobacter</taxon>
    </lineage>
</organism>
<dbReference type="OrthoDB" id="1099523at2"/>
<keyword evidence="3" id="KW-1185">Reference proteome</keyword>
<evidence type="ECO:0000313" key="2">
    <source>
        <dbReference type="EMBL" id="EFH87502.1"/>
    </source>
</evidence>
<evidence type="ECO:0000256" key="1">
    <source>
        <dbReference type="SAM" id="SignalP"/>
    </source>
</evidence>
<feature type="chain" id="PRO_5003088449" evidence="1">
    <location>
        <begin position="32"/>
        <end position="105"/>
    </location>
</feature>
<feature type="signal peptide" evidence="1">
    <location>
        <begin position="1"/>
        <end position="31"/>
    </location>
</feature>
<comment type="caution">
    <text evidence="2">The sequence shown here is derived from an EMBL/GenBank/DDBJ whole genome shotgun (WGS) entry which is preliminary data.</text>
</comment>
<reference evidence="2 3" key="1">
    <citation type="journal article" date="2011" name="Stand. Genomic Sci.">
        <title>Non-contiguous finished genome sequence and contextual data of the filamentous soil bacterium Ktedonobacter racemifer type strain (SOSP1-21).</title>
        <authorList>
            <person name="Chang Y.J."/>
            <person name="Land M."/>
            <person name="Hauser L."/>
            <person name="Chertkov O."/>
            <person name="Del Rio T.G."/>
            <person name="Nolan M."/>
            <person name="Copeland A."/>
            <person name="Tice H."/>
            <person name="Cheng J.F."/>
            <person name="Lucas S."/>
            <person name="Han C."/>
            <person name="Goodwin L."/>
            <person name="Pitluck S."/>
            <person name="Ivanova N."/>
            <person name="Ovchinikova G."/>
            <person name="Pati A."/>
            <person name="Chen A."/>
            <person name="Palaniappan K."/>
            <person name="Mavromatis K."/>
            <person name="Liolios K."/>
            <person name="Brettin T."/>
            <person name="Fiebig A."/>
            <person name="Rohde M."/>
            <person name="Abt B."/>
            <person name="Goker M."/>
            <person name="Detter J.C."/>
            <person name="Woyke T."/>
            <person name="Bristow J."/>
            <person name="Eisen J.A."/>
            <person name="Markowitz V."/>
            <person name="Hugenholtz P."/>
            <person name="Kyrpides N.C."/>
            <person name="Klenk H.P."/>
            <person name="Lapidus A."/>
        </authorList>
    </citation>
    <scope>NUCLEOTIDE SEQUENCE [LARGE SCALE GENOMIC DNA]</scope>
    <source>
        <strain evidence="3">DSM 44963</strain>
    </source>
</reference>
<proteinExistence type="predicted"/>
<accession>D6TPR7</accession>
<name>D6TPR7_KTERA</name>
<evidence type="ECO:0000313" key="3">
    <source>
        <dbReference type="Proteomes" id="UP000004508"/>
    </source>
</evidence>
<dbReference type="AlphaFoldDB" id="D6TPR7"/>
<dbReference type="InParanoid" id="D6TPR7"/>
<dbReference type="EMBL" id="ADVG01000002">
    <property type="protein sequence ID" value="EFH87502.1"/>
    <property type="molecule type" value="Genomic_DNA"/>
</dbReference>